<accession>A0A6C0LUC5</accession>
<feature type="transmembrane region" description="Helical" evidence="1">
    <location>
        <begin position="106"/>
        <end position="125"/>
    </location>
</feature>
<keyword evidence="1" id="KW-0812">Transmembrane</keyword>
<keyword evidence="1" id="KW-1133">Transmembrane helix</keyword>
<name>A0A6C0LUC5_9ZZZZ</name>
<dbReference type="EMBL" id="MN740565">
    <property type="protein sequence ID" value="QHU33990.1"/>
    <property type="molecule type" value="Genomic_DNA"/>
</dbReference>
<feature type="transmembrane region" description="Helical" evidence="1">
    <location>
        <begin position="62"/>
        <end position="85"/>
    </location>
</feature>
<protein>
    <submittedName>
        <fullName evidence="2">Uncharacterized protein</fullName>
    </submittedName>
</protein>
<evidence type="ECO:0000313" key="2">
    <source>
        <dbReference type="EMBL" id="QHU33990.1"/>
    </source>
</evidence>
<proteinExistence type="predicted"/>
<reference evidence="2" key="1">
    <citation type="journal article" date="2020" name="Nature">
        <title>Giant virus diversity and host interactions through global metagenomics.</title>
        <authorList>
            <person name="Schulz F."/>
            <person name="Roux S."/>
            <person name="Paez-Espino D."/>
            <person name="Jungbluth S."/>
            <person name="Walsh D.A."/>
            <person name="Denef V.J."/>
            <person name="McMahon K.D."/>
            <person name="Konstantinidis K.T."/>
            <person name="Eloe-Fadrosh E.A."/>
            <person name="Kyrpides N.C."/>
            <person name="Woyke T."/>
        </authorList>
    </citation>
    <scope>NUCLEOTIDE SEQUENCE</scope>
    <source>
        <strain evidence="2">GVMAG-S-1016704-142</strain>
    </source>
</reference>
<feature type="transmembrane region" description="Helical" evidence="1">
    <location>
        <begin position="131"/>
        <end position="149"/>
    </location>
</feature>
<dbReference type="AlphaFoldDB" id="A0A6C0LUC5"/>
<feature type="transmembrane region" description="Helical" evidence="1">
    <location>
        <begin position="12"/>
        <end position="33"/>
    </location>
</feature>
<feature type="transmembrane region" description="Helical" evidence="1">
    <location>
        <begin position="170"/>
        <end position="191"/>
    </location>
</feature>
<organism evidence="2">
    <name type="scientific">viral metagenome</name>
    <dbReference type="NCBI Taxonomy" id="1070528"/>
    <lineage>
        <taxon>unclassified sequences</taxon>
        <taxon>metagenomes</taxon>
        <taxon>organismal metagenomes</taxon>
    </lineage>
</organism>
<evidence type="ECO:0000256" key="1">
    <source>
        <dbReference type="SAM" id="Phobius"/>
    </source>
</evidence>
<feature type="transmembrane region" description="Helical" evidence="1">
    <location>
        <begin position="216"/>
        <end position="235"/>
    </location>
</feature>
<sequence>MLTSILKGGFTTLAFCMISVISISSQMWTSVIYDVVEPQLELLNCTSVYDIHDDFWKSSVMALAYFSTYLSSWGLIYHTYSRIFLLSTRDSIQNDLKLKRFTTRQLSASLSLVICALWVVTTTMAHGPSGLLTSTGLLYNTTPLILNLIDMKTKAFTDLHRYSGTRTKSLYPNTLIFTSLYMLWVVCYFKFLNMDVIDMDGETYESPYDLMKFNTLYDWLITGGLFVGVNSAIMISGKAIERFV</sequence>
<keyword evidence="1" id="KW-0472">Membrane</keyword>